<dbReference type="EMBL" id="JABCJJ010000009">
    <property type="protein sequence ID" value="NMR20090.1"/>
    <property type="molecule type" value="Genomic_DNA"/>
</dbReference>
<reference evidence="6 7" key="1">
    <citation type="submission" date="2020-04" db="EMBL/GenBank/DDBJ databases">
        <title>Sequencing and Assembly of C. fimi.</title>
        <authorList>
            <person name="Ramsey A.R."/>
        </authorList>
    </citation>
    <scope>NUCLEOTIDE SEQUENCE [LARGE SCALE GENOMIC DNA]</scope>
    <source>
        <strain evidence="6 7">SB</strain>
    </source>
</reference>
<dbReference type="AlphaFoldDB" id="A0A7Y0LY20"/>
<dbReference type="InterPro" id="IPR013324">
    <property type="entry name" value="RNA_pol_sigma_r3/r4-like"/>
</dbReference>
<evidence type="ECO:0000256" key="1">
    <source>
        <dbReference type="ARBA" id="ARBA00010641"/>
    </source>
</evidence>
<dbReference type="InterPro" id="IPR013249">
    <property type="entry name" value="RNA_pol_sigma70_r4_t2"/>
</dbReference>
<evidence type="ECO:0000256" key="3">
    <source>
        <dbReference type="ARBA" id="ARBA00023082"/>
    </source>
</evidence>
<dbReference type="GO" id="GO:0003677">
    <property type="term" value="F:DNA binding"/>
    <property type="evidence" value="ECO:0007669"/>
    <property type="project" value="InterPro"/>
</dbReference>
<evidence type="ECO:0000259" key="5">
    <source>
        <dbReference type="Pfam" id="PF08281"/>
    </source>
</evidence>
<proteinExistence type="inferred from homology"/>
<evidence type="ECO:0000313" key="7">
    <source>
        <dbReference type="Proteomes" id="UP000562124"/>
    </source>
</evidence>
<organism evidence="6 7">
    <name type="scientific">Cellulomonas fimi</name>
    <dbReference type="NCBI Taxonomy" id="1708"/>
    <lineage>
        <taxon>Bacteria</taxon>
        <taxon>Bacillati</taxon>
        <taxon>Actinomycetota</taxon>
        <taxon>Actinomycetes</taxon>
        <taxon>Micrococcales</taxon>
        <taxon>Cellulomonadaceae</taxon>
        <taxon>Cellulomonas</taxon>
    </lineage>
</organism>
<dbReference type="Pfam" id="PF08281">
    <property type="entry name" value="Sigma70_r4_2"/>
    <property type="match status" value="1"/>
</dbReference>
<keyword evidence="4" id="KW-0804">Transcription</keyword>
<comment type="similarity">
    <text evidence="1">Belongs to the sigma-70 factor family. ECF subfamily.</text>
</comment>
<evidence type="ECO:0000313" key="6">
    <source>
        <dbReference type="EMBL" id="NMR20090.1"/>
    </source>
</evidence>
<evidence type="ECO:0000256" key="4">
    <source>
        <dbReference type="ARBA" id="ARBA00023163"/>
    </source>
</evidence>
<dbReference type="Gene3D" id="1.10.10.10">
    <property type="entry name" value="Winged helix-like DNA-binding domain superfamily/Winged helix DNA-binding domain"/>
    <property type="match status" value="1"/>
</dbReference>
<dbReference type="GO" id="GO:0016987">
    <property type="term" value="F:sigma factor activity"/>
    <property type="evidence" value="ECO:0007669"/>
    <property type="project" value="UniProtKB-KW"/>
</dbReference>
<name>A0A7Y0LY20_CELFI</name>
<accession>A0A7Y0LY20</accession>
<dbReference type="Proteomes" id="UP000562124">
    <property type="component" value="Unassembled WGS sequence"/>
</dbReference>
<comment type="caution">
    <text evidence="6">The sequence shown here is derived from an EMBL/GenBank/DDBJ whole genome shotgun (WGS) entry which is preliminary data.</text>
</comment>
<feature type="domain" description="RNA polymerase sigma factor 70 region 4 type 2" evidence="5">
    <location>
        <begin position="2"/>
        <end position="45"/>
    </location>
</feature>
<keyword evidence="2" id="KW-0805">Transcription regulation</keyword>
<dbReference type="InterPro" id="IPR036388">
    <property type="entry name" value="WH-like_DNA-bd_sf"/>
</dbReference>
<evidence type="ECO:0000256" key="2">
    <source>
        <dbReference type="ARBA" id="ARBA00023015"/>
    </source>
</evidence>
<sequence length="54" mass="6036">MALPFDQRAALVLHTFGGCTHAETGRILGISESAAKVRVHRARHALVEQLQEWR</sequence>
<keyword evidence="3" id="KW-0731">Sigma factor</keyword>
<dbReference type="GO" id="GO:0006352">
    <property type="term" value="P:DNA-templated transcription initiation"/>
    <property type="evidence" value="ECO:0007669"/>
    <property type="project" value="InterPro"/>
</dbReference>
<gene>
    <name evidence="6" type="ORF">HIR71_07635</name>
</gene>
<keyword evidence="7" id="KW-1185">Reference proteome</keyword>
<protein>
    <recommendedName>
        <fullName evidence="5">RNA polymerase sigma factor 70 region 4 type 2 domain-containing protein</fullName>
    </recommendedName>
</protein>
<dbReference type="SUPFAM" id="SSF88659">
    <property type="entry name" value="Sigma3 and sigma4 domains of RNA polymerase sigma factors"/>
    <property type="match status" value="1"/>
</dbReference>